<comment type="caution">
    <text evidence="1">The sequence shown here is derived from an EMBL/GenBank/DDBJ whole genome shotgun (WGS) entry which is preliminary data.</text>
</comment>
<protein>
    <submittedName>
        <fullName evidence="1">10879_t:CDS:1</fullName>
    </submittedName>
</protein>
<dbReference type="OrthoDB" id="2420447at2759"/>
<reference evidence="1" key="1">
    <citation type="submission" date="2022-08" db="EMBL/GenBank/DDBJ databases">
        <authorList>
            <person name="Kallberg Y."/>
            <person name="Tangrot J."/>
            <person name="Rosling A."/>
        </authorList>
    </citation>
    <scope>NUCLEOTIDE SEQUENCE</scope>
    <source>
        <strain evidence="1">Wild A</strain>
    </source>
</reference>
<organism evidence="1 2">
    <name type="scientific">Funneliformis geosporum</name>
    <dbReference type="NCBI Taxonomy" id="1117311"/>
    <lineage>
        <taxon>Eukaryota</taxon>
        <taxon>Fungi</taxon>
        <taxon>Fungi incertae sedis</taxon>
        <taxon>Mucoromycota</taxon>
        <taxon>Glomeromycotina</taxon>
        <taxon>Glomeromycetes</taxon>
        <taxon>Glomerales</taxon>
        <taxon>Glomeraceae</taxon>
        <taxon>Funneliformis</taxon>
    </lineage>
</organism>
<name>A0A9W4WRR8_9GLOM</name>
<dbReference type="Proteomes" id="UP001153678">
    <property type="component" value="Unassembled WGS sequence"/>
</dbReference>
<proteinExistence type="predicted"/>
<keyword evidence="2" id="KW-1185">Reference proteome</keyword>
<dbReference type="AlphaFoldDB" id="A0A9W4WRR8"/>
<evidence type="ECO:0000313" key="1">
    <source>
        <dbReference type="EMBL" id="CAI2181466.1"/>
    </source>
</evidence>
<accession>A0A9W4WRR8</accession>
<gene>
    <name evidence="1" type="ORF">FWILDA_LOCUS10099</name>
</gene>
<dbReference type="EMBL" id="CAMKVN010002524">
    <property type="protein sequence ID" value="CAI2181466.1"/>
    <property type="molecule type" value="Genomic_DNA"/>
</dbReference>
<sequence>MVDSYSCLRLDNKRVFLVEFYEDKDKQKFFESDNNKKVPFEKLKVGQLAELISRKGKFEADILNLWKVDVDKNKINTEDDIKENGGVSMEFEHKFERYFKADCELTDNIHIVAVVATTTTDSESVDTETKRRKDTPTLESLIVDLEEKIPLDRPPELYPISNIAGRFHKRDIPISSREYVDMRLDVETTDTGRKLIDNLKNETKACYLLYAVSGAGKTRAIFDMSMNENGTYVVYVECRPSSDISNRDYEPTADRNFAQLVASIGSAFGPYNDTINNSAREEAKRLIILEFTARVLYLILLKKKFPDITPRDYLLSQLNGGQECIASIRNELRLFGCDFDDLNSIISSALRYLKDKLPGQKSLIFAIDESNVASNKLFSGYFRNINQHPRGLLTSMIEILRLFEISIVIAGTAFTLKQDSDIQSDIGKGNKAKYIINFNTTDSKGVEAYIMRYLDLSDCKIDDIEDSKYLVGRPRLMARLIMEIINAEKVSQENKQMVLEYAVNKTVQFFDGYVSKIEIDDYSAKLVDCGIASLKSDKDEKFWQVKEPLAIDVVKIVLRSRYNKPTEPLIEKLLYELRQSAYYSNTSKGFIWEYLVIGRLMDFNGKTVSEFVNEIYGDDQPHLPDWAGEAIIDIESYGNLQMFSRLDAKLKDDVDVIESLLYESRFSKYMFKSGHLVRPDGIYIRKLDRVTYWTLLISAKMYTDKLSGTDVNDDKRSTNWNLLYHKKNGETNHKCYKKKQRLDDVCHKDFTCKGSLRIHYIFPGVAQECTSNQSEPSIRGGCYTENNDIIMYIDEELLGHYFKREDVDILKKILT</sequence>
<evidence type="ECO:0000313" key="2">
    <source>
        <dbReference type="Proteomes" id="UP001153678"/>
    </source>
</evidence>